<gene>
    <name evidence="1" type="ORF">H8711_08920</name>
</gene>
<accession>A0A926E1G1</accession>
<proteinExistence type="predicted"/>
<reference evidence="1" key="1">
    <citation type="submission" date="2020-08" db="EMBL/GenBank/DDBJ databases">
        <title>Genome public.</title>
        <authorList>
            <person name="Liu C."/>
            <person name="Sun Q."/>
        </authorList>
    </citation>
    <scope>NUCLEOTIDE SEQUENCE</scope>
    <source>
        <strain evidence="1">NSJ-31</strain>
    </source>
</reference>
<dbReference type="Proteomes" id="UP000653127">
    <property type="component" value="Unassembled WGS sequence"/>
</dbReference>
<keyword evidence="2" id="KW-1185">Reference proteome</keyword>
<evidence type="ECO:0000313" key="1">
    <source>
        <dbReference type="EMBL" id="MBC8547050.1"/>
    </source>
</evidence>
<dbReference type="PANTHER" id="PTHR40056:SF1">
    <property type="entry name" value="DUF1836 DOMAIN-CONTAINING PROTEIN"/>
    <property type="match status" value="1"/>
</dbReference>
<comment type="caution">
    <text evidence="1">The sequence shown here is derived from an EMBL/GenBank/DDBJ whole genome shotgun (WGS) entry which is preliminary data.</text>
</comment>
<dbReference type="InterPro" id="IPR009061">
    <property type="entry name" value="DNA-bd_dom_put_sf"/>
</dbReference>
<dbReference type="SUPFAM" id="SSF46955">
    <property type="entry name" value="Putative DNA-binding domain"/>
    <property type="match status" value="1"/>
</dbReference>
<protein>
    <submittedName>
        <fullName evidence="1">DUF1836 domain-containing protein</fullName>
    </submittedName>
</protein>
<dbReference type="Pfam" id="PF08876">
    <property type="entry name" value="DUF1836"/>
    <property type="match status" value="1"/>
</dbReference>
<dbReference type="RefSeq" id="WP_249283125.1">
    <property type="nucleotide sequence ID" value="NZ_JACRST010000013.1"/>
</dbReference>
<sequence length="180" mass="20904">MEQKPSDWNDWIARALDDRDIAPAELPDIDLYMDQIITLFESRMGGNRRRPEDKLLTKTMINNYSKEGLLQPIKGKKYSRDHILQMLMIYNLKQTLSIQDIKALFGALDSQMPLADLYTSFLELKGELRNQLPESLERLCASPRFDGFDENERRILLVLALSAAGNYFKRLSEQIIDQCF</sequence>
<evidence type="ECO:0000313" key="2">
    <source>
        <dbReference type="Proteomes" id="UP000653127"/>
    </source>
</evidence>
<organism evidence="1 2">
    <name type="scientific">Ligaoa zhengdingensis</name>
    <dbReference type="NCBI Taxonomy" id="2763658"/>
    <lineage>
        <taxon>Bacteria</taxon>
        <taxon>Bacillati</taxon>
        <taxon>Bacillota</taxon>
        <taxon>Clostridia</taxon>
        <taxon>Eubacteriales</taxon>
        <taxon>Oscillospiraceae</taxon>
        <taxon>Ligaoa</taxon>
    </lineage>
</organism>
<dbReference type="AlphaFoldDB" id="A0A926E1G1"/>
<name>A0A926E1G1_9FIRM</name>
<dbReference type="EMBL" id="JACRST010000013">
    <property type="protein sequence ID" value="MBC8547050.1"/>
    <property type="molecule type" value="Genomic_DNA"/>
</dbReference>
<dbReference type="PANTHER" id="PTHR40056">
    <property type="entry name" value="HYPOTHETICAL CYTOSOLIC PROTEIN"/>
    <property type="match status" value="1"/>
</dbReference>
<dbReference type="InterPro" id="IPR014975">
    <property type="entry name" value="DUF1836"/>
</dbReference>